<evidence type="ECO:0000259" key="1">
    <source>
        <dbReference type="Pfam" id="PF00561"/>
    </source>
</evidence>
<dbReference type="AlphaFoldDB" id="A0AAW2ZKQ0"/>
<protein>
    <recommendedName>
        <fullName evidence="1">AB hydrolase-1 domain-containing protein</fullName>
    </recommendedName>
</protein>
<dbReference type="EMBL" id="JAOPGA020001684">
    <property type="protein sequence ID" value="KAL0490391.1"/>
    <property type="molecule type" value="Genomic_DNA"/>
</dbReference>
<dbReference type="Proteomes" id="UP001431209">
    <property type="component" value="Unassembled WGS sequence"/>
</dbReference>
<name>A0AAW2ZKQ0_9EUKA</name>
<dbReference type="PANTHER" id="PTHR11614">
    <property type="entry name" value="PHOSPHOLIPASE-RELATED"/>
    <property type="match status" value="1"/>
</dbReference>
<reference evidence="2 3" key="1">
    <citation type="submission" date="2024-03" db="EMBL/GenBank/DDBJ databases">
        <title>The Acrasis kona genome and developmental transcriptomes reveal deep origins of eukaryotic multicellular pathways.</title>
        <authorList>
            <person name="Sheikh S."/>
            <person name="Fu C.-J."/>
            <person name="Brown M.W."/>
            <person name="Baldauf S.L."/>
        </authorList>
    </citation>
    <scope>NUCLEOTIDE SEQUENCE [LARGE SCALE GENOMIC DNA]</scope>
    <source>
        <strain evidence="2 3">ATCC MYA-3509</strain>
    </source>
</reference>
<dbReference type="SUPFAM" id="SSF53474">
    <property type="entry name" value="alpha/beta-Hydrolases"/>
    <property type="match status" value="1"/>
</dbReference>
<dbReference type="InterPro" id="IPR051044">
    <property type="entry name" value="MAG_DAG_Lipase"/>
</dbReference>
<evidence type="ECO:0000313" key="3">
    <source>
        <dbReference type="Proteomes" id="UP001431209"/>
    </source>
</evidence>
<dbReference type="InterPro" id="IPR000073">
    <property type="entry name" value="AB_hydrolase_1"/>
</dbReference>
<organism evidence="2 3">
    <name type="scientific">Acrasis kona</name>
    <dbReference type="NCBI Taxonomy" id="1008807"/>
    <lineage>
        <taxon>Eukaryota</taxon>
        <taxon>Discoba</taxon>
        <taxon>Heterolobosea</taxon>
        <taxon>Tetramitia</taxon>
        <taxon>Eutetramitia</taxon>
        <taxon>Acrasidae</taxon>
        <taxon>Acrasis</taxon>
    </lineage>
</organism>
<keyword evidence="3" id="KW-1185">Reference proteome</keyword>
<comment type="caution">
    <text evidence="2">The sequence shown here is derived from an EMBL/GenBank/DDBJ whole genome shotgun (WGS) entry which is preliminary data.</text>
</comment>
<dbReference type="Pfam" id="PF00561">
    <property type="entry name" value="Abhydrolase_1"/>
    <property type="match status" value="1"/>
</dbReference>
<feature type="domain" description="AB hydrolase-1" evidence="1">
    <location>
        <begin position="109"/>
        <end position="220"/>
    </location>
</feature>
<accession>A0AAW2ZKQ0</accession>
<dbReference type="Gene3D" id="3.40.50.1820">
    <property type="entry name" value="alpha/beta hydrolase"/>
    <property type="match status" value="1"/>
</dbReference>
<evidence type="ECO:0000313" key="2">
    <source>
        <dbReference type="EMBL" id="KAL0490391.1"/>
    </source>
</evidence>
<dbReference type="InterPro" id="IPR029058">
    <property type="entry name" value="AB_hydrolase_fold"/>
</dbReference>
<proteinExistence type="predicted"/>
<sequence length="350" mass="38818">MKVVRSALICTTLFATSWLILGLVAFALLFSLRIPLVEEMYSSGNTIYNYTVFSPCKRFNNHISKDYFLKEDSEHHFQEVYFNSRNSTTEENGLVHGYLLTHSNTSTRPAIVVVHGFRVSVKFWGPLIASNMLFLNGYDVLSISVRNHGKSFRTKSVTTTYGHAEHLDALGAFDFLNKMNSSRPIAISGASMGGATSLVAFAKEEGFKAAFLDSPVCDPVDLMTYHYGSIAEFLKPFIINGVYSVSKILPSLGTLPPFKDSPSEAASTIGNQRPIYFDHAISDTLVPLEHSKKCAKLASASGANVTEYYVDLKASEPDSSCPDHCLTSIDDSKDFEKRIVQFFKEHMPLE</sequence>
<gene>
    <name evidence="2" type="ORF">AKO1_003212</name>
</gene>